<dbReference type="InterPro" id="IPR051559">
    <property type="entry name" value="HIF_prolyl_hydroxylases"/>
</dbReference>
<keyword evidence="3" id="KW-0847">Vitamin C</keyword>
<evidence type="ECO:0000256" key="2">
    <source>
        <dbReference type="ARBA" id="ARBA00022723"/>
    </source>
</evidence>
<accession>A0ABR9WHV5</accession>
<sequence length="199" mass="23032">MGKLLNYHRFENFLEPVLAQGLLEYSTRNYSNFKEATVHKGAMNVINKEYRRSLVYRDLGEFKEQIISQITDLLPEIFDKLKINPFVINAFETEIAAHGDGAFFSEHIDTFTGNEDRQKARAISVVYYFFTEPKQFEGGELKLIPVEFIPGEDEAVSLTPLHNSLLVFPSFAPHEVLPIKCPNVEFADWRFTVNCWIYK</sequence>
<dbReference type="EMBL" id="JACYGY010000001">
    <property type="protein sequence ID" value="MBE9465080.1"/>
    <property type="molecule type" value="Genomic_DNA"/>
</dbReference>
<keyword evidence="5" id="KW-0560">Oxidoreductase</keyword>
<proteinExistence type="predicted"/>
<name>A0ABR9WHV5_9BACT</name>
<reference evidence="9" key="1">
    <citation type="submission" date="2023-07" db="EMBL/GenBank/DDBJ databases">
        <title>Dyadobacter sp. nov 'subterranea' isolated from contaminted grondwater.</title>
        <authorList>
            <person name="Szabo I."/>
            <person name="Al-Omari J."/>
            <person name="Szerdahelyi S.G."/>
            <person name="Rado J."/>
        </authorList>
    </citation>
    <scope>NUCLEOTIDE SEQUENCE [LARGE SCALE GENOMIC DNA]</scope>
    <source>
        <strain evidence="9">UP-52</strain>
    </source>
</reference>
<dbReference type="InterPro" id="IPR044862">
    <property type="entry name" value="Pro_4_hyd_alph_FE2OG_OXY"/>
</dbReference>
<dbReference type="Pfam" id="PF13640">
    <property type="entry name" value="2OG-FeII_Oxy_3"/>
    <property type="match status" value="1"/>
</dbReference>
<dbReference type="InterPro" id="IPR006620">
    <property type="entry name" value="Pro_4_hyd_alph"/>
</dbReference>
<dbReference type="SMART" id="SM00702">
    <property type="entry name" value="P4Hc"/>
    <property type="match status" value="1"/>
</dbReference>
<dbReference type="InterPro" id="IPR005123">
    <property type="entry name" value="Oxoglu/Fe-dep_dioxygenase_dom"/>
</dbReference>
<organism evidence="8 9">
    <name type="scientific">Dyadobacter subterraneus</name>
    <dbReference type="NCBI Taxonomy" id="2773304"/>
    <lineage>
        <taxon>Bacteria</taxon>
        <taxon>Pseudomonadati</taxon>
        <taxon>Bacteroidota</taxon>
        <taxon>Cytophagia</taxon>
        <taxon>Cytophagales</taxon>
        <taxon>Spirosomataceae</taxon>
        <taxon>Dyadobacter</taxon>
    </lineage>
</organism>
<evidence type="ECO:0000259" key="7">
    <source>
        <dbReference type="PROSITE" id="PS51471"/>
    </source>
</evidence>
<keyword evidence="2" id="KW-0479">Metal-binding</keyword>
<keyword evidence="4" id="KW-0223">Dioxygenase</keyword>
<dbReference type="PANTHER" id="PTHR12907:SF26">
    <property type="entry name" value="HIF PROLYL HYDROXYLASE, ISOFORM C"/>
    <property type="match status" value="1"/>
</dbReference>
<dbReference type="RefSeq" id="WP_194123107.1">
    <property type="nucleotide sequence ID" value="NZ_JACYGY010000001.1"/>
</dbReference>
<evidence type="ECO:0000256" key="5">
    <source>
        <dbReference type="ARBA" id="ARBA00023002"/>
    </source>
</evidence>
<evidence type="ECO:0000313" key="8">
    <source>
        <dbReference type="EMBL" id="MBE9465080.1"/>
    </source>
</evidence>
<dbReference type="Proteomes" id="UP000634134">
    <property type="component" value="Unassembled WGS sequence"/>
</dbReference>
<gene>
    <name evidence="8" type="ORF">IEE83_24620</name>
</gene>
<evidence type="ECO:0000256" key="4">
    <source>
        <dbReference type="ARBA" id="ARBA00022964"/>
    </source>
</evidence>
<comment type="caution">
    <text evidence="8">The sequence shown here is derived from an EMBL/GenBank/DDBJ whole genome shotgun (WGS) entry which is preliminary data.</text>
</comment>
<protein>
    <submittedName>
        <fullName evidence="8">2OG-Fe(II) oxygenase</fullName>
    </submittedName>
</protein>
<keyword evidence="9" id="KW-1185">Reference proteome</keyword>
<dbReference type="PANTHER" id="PTHR12907">
    <property type="entry name" value="EGL NINE HOMOLOG-RELATED"/>
    <property type="match status" value="1"/>
</dbReference>
<evidence type="ECO:0000256" key="1">
    <source>
        <dbReference type="ARBA" id="ARBA00001961"/>
    </source>
</evidence>
<keyword evidence="6" id="KW-0408">Iron</keyword>
<feature type="domain" description="Fe2OG dioxygenase" evidence="7">
    <location>
        <begin position="82"/>
        <end position="199"/>
    </location>
</feature>
<dbReference type="Gene3D" id="2.60.120.620">
    <property type="entry name" value="q2cbj1_9rhob like domain"/>
    <property type="match status" value="1"/>
</dbReference>
<evidence type="ECO:0000256" key="6">
    <source>
        <dbReference type="ARBA" id="ARBA00023004"/>
    </source>
</evidence>
<evidence type="ECO:0000256" key="3">
    <source>
        <dbReference type="ARBA" id="ARBA00022896"/>
    </source>
</evidence>
<comment type="cofactor">
    <cofactor evidence="1">
        <name>L-ascorbate</name>
        <dbReference type="ChEBI" id="CHEBI:38290"/>
    </cofactor>
</comment>
<dbReference type="PROSITE" id="PS51471">
    <property type="entry name" value="FE2OG_OXY"/>
    <property type="match status" value="1"/>
</dbReference>
<evidence type="ECO:0000313" key="9">
    <source>
        <dbReference type="Proteomes" id="UP000634134"/>
    </source>
</evidence>